<proteinExistence type="predicted"/>
<accession>A0ACA9QXW2</accession>
<reference evidence="1" key="1">
    <citation type="submission" date="2021-06" db="EMBL/GenBank/DDBJ databases">
        <authorList>
            <person name="Kallberg Y."/>
            <person name="Tangrot J."/>
            <person name="Rosling A."/>
        </authorList>
    </citation>
    <scope>NUCLEOTIDE SEQUENCE</scope>
    <source>
        <strain evidence="1">MA461A</strain>
    </source>
</reference>
<keyword evidence="2" id="KW-1185">Reference proteome</keyword>
<dbReference type="EMBL" id="CAJVQC010039432">
    <property type="protein sequence ID" value="CAG8768521.1"/>
    <property type="molecule type" value="Genomic_DNA"/>
</dbReference>
<organism evidence="1 2">
    <name type="scientific">Racocetra persica</name>
    <dbReference type="NCBI Taxonomy" id="160502"/>
    <lineage>
        <taxon>Eukaryota</taxon>
        <taxon>Fungi</taxon>
        <taxon>Fungi incertae sedis</taxon>
        <taxon>Mucoromycota</taxon>
        <taxon>Glomeromycotina</taxon>
        <taxon>Glomeromycetes</taxon>
        <taxon>Diversisporales</taxon>
        <taxon>Gigasporaceae</taxon>
        <taxon>Racocetra</taxon>
    </lineage>
</organism>
<sequence>GKIRNEKNFNLEKTFLEKLEKTFREKDEKDEKEEKESYTKTFPESKFQIIIKNKTLKFGGVGEGNKSYFFRELLEDYISDKFFIINYGSILMETFLFMKEDEWVEKLCKACHDLIFTVDGLKSTSDIQLLSIIIEVFPQLLQRHPIYLARFLSQTAFVLPLADPELILDSEIVSLSSEQHLYHFGTYNNLTEKTSLIDVIISKITKCWNKVRGKSESEEEIHHPPTSSESTISYSEATIKLLIPLPKPSASYSLDEPRFSSDPNDPWNLATKYSSVSEDGVISTQPSFIQTPTASDSSPISAWDLEENFTLIILSFSFSFFTTIYFMNLFIGLLSNEISETNNNESYLIQKAEILAEIELFYMLPHQRRNKDWFPEVIIYIAHVSELRDLIREIQIGNWQGFEKPVLSQTLLKAIQAEEYEEDKINPEEGSIKKLEDEIKLLKNMITQLIDANSTEQDT</sequence>
<gene>
    <name evidence="1" type="ORF">RPERSI_LOCUS16112</name>
</gene>
<dbReference type="Proteomes" id="UP000789920">
    <property type="component" value="Unassembled WGS sequence"/>
</dbReference>
<name>A0ACA9QXW2_9GLOM</name>
<feature type="non-terminal residue" evidence="1">
    <location>
        <position position="1"/>
    </location>
</feature>
<evidence type="ECO:0000313" key="2">
    <source>
        <dbReference type="Proteomes" id="UP000789920"/>
    </source>
</evidence>
<feature type="non-terminal residue" evidence="1">
    <location>
        <position position="459"/>
    </location>
</feature>
<comment type="caution">
    <text evidence="1">The sequence shown here is derived from an EMBL/GenBank/DDBJ whole genome shotgun (WGS) entry which is preliminary data.</text>
</comment>
<evidence type="ECO:0000313" key="1">
    <source>
        <dbReference type="EMBL" id="CAG8768521.1"/>
    </source>
</evidence>
<protein>
    <submittedName>
        <fullName evidence="1">21217_t:CDS:1</fullName>
    </submittedName>
</protein>